<dbReference type="SUPFAM" id="SSF55920">
    <property type="entry name" value="Creatinase/aminopeptidase"/>
    <property type="match status" value="1"/>
</dbReference>
<keyword evidence="8" id="KW-1185">Reference proteome</keyword>
<dbReference type="SUPFAM" id="SSF53092">
    <property type="entry name" value="Creatinase/prolidase N-terminal domain"/>
    <property type="match status" value="1"/>
</dbReference>
<evidence type="ECO:0000259" key="4">
    <source>
        <dbReference type="Pfam" id="PF00557"/>
    </source>
</evidence>
<keyword evidence="3" id="KW-0378">Hydrolase</keyword>
<dbReference type="InterPro" id="IPR029149">
    <property type="entry name" value="Creatin/AminoP/Spt16_N"/>
</dbReference>
<name>A0ABR6XQ33_9BURK</name>
<dbReference type="InterPro" id="IPR000994">
    <property type="entry name" value="Pept_M24"/>
</dbReference>
<dbReference type="CDD" id="cd01085">
    <property type="entry name" value="APP"/>
    <property type="match status" value="1"/>
</dbReference>
<evidence type="ECO:0000256" key="2">
    <source>
        <dbReference type="ARBA" id="ARBA00022723"/>
    </source>
</evidence>
<dbReference type="Pfam" id="PF16189">
    <property type="entry name" value="Creatinase_N_2"/>
    <property type="match status" value="1"/>
</dbReference>
<sequence length="598" mass="65944">MSISIPQRLTELRAAMAKHSVHACLIPSADPHLSEYLPARWQGREVFSGFTGSVATLIVTSDFAGLWVDSRYWSQADIELANTGISVMKIQSSAATAHIDWLTENLSEGQTLAVDGNVLGLASARALQAALMPKQIKLNTQLDILEEVWSDRPALPDTPIYEHLPPFAVLSRADKLAAVRAQMQAKGANWHFVSTVDDIAWIFNLRGADVNYNPVFVSHALIGIDSATLFIPLNKVPQAIAERLLKDDVQCRPYEDARVALSNLNASATLLIDPRRITYGFQQAIAKEVQIIEALNPSVYNKSRKHSAEAQFVREAMEQDGAALCEFFAWFEQAQGNQRITEITIDEQICAARARQPHFISPSFGTIAGFNGNGAMPHYRATASSHAVIEGNGLLLIDSGGQYLNGTTDITRVVPVGTVSTEQKRDFTLVLKGMIALSRMQFPYGTYSTVLDTVARAPMWAEGINYGHGTGHGVGYFLNVHEGPQSISGAIPNSDMVMEIGMITSNEPGIYRPGKWGVRIENLMLCVPAQTTEFGEYLKFESLTLCPIDTRCIALDLMHQDEIDWLNAYHQDVLHRLSPRVQGDALNWLKERTKAINK</sequence>
<reference evidence="7 8" key="1">
    <citation type="submission" date="2020-08" db="EMBL/GenBank/DDBJ databases">
        <title>Novel species isolated from subtropical streams in China.</title>
        <authorList>
            <person name="Lu H."/>
        </authorList>
    </citation>
    <scope>NUCLEOTIDE SEQUENCE [LARGE SCALE GENOMIC DNA]</scope>
    <source>
        <strain evidence="7 8">KCTC 52442</strain>
    </source>
</reference>
<dbReference type="EMBL" id="JACOFU010000003">
    <property type="protein sequence ID" value="MBC3831600.1"/>
    <property type="molecule type" value="Genomic_DNA"/>
</dbReference>
<evidence type="ECO:0000259" key="6">
    <source>
        <dbReference type="Pfam" id="PF16188"/>
    </source>
</evidence>
<protein>
    <submittedName>
        <fullName evidence="7">Aminopeptidase P family protein</fullName>
    </submittedName>
</protein>
<organism evidence="7 8">
    <name type="scientific">Undibacterium amnicola</name>
    <dbReference type="NCBI Taxonomy" id="1834038"/>
    <lineage>
        <taxon>Bacteria</taxon>
        <taxon>Pseudomonadati</taxon>
        <taxon>Pseudomonadota</taxon>
        <taxon>Betaproteobacteria</taxon>
        <taxon>Burkholderiales</taxon>
        <taxon>Oxalobacteraceae</taxon>
        <taxon>Undibacterium</taxon>
    </lineage>
</organism>
<comment type="caution">
    <text evidence="7">The sequence shown here is derived from an EMBL/GenBank/DDBJ whole genome shotgun (WGS) entry which is preliminary data.</text>
</comment>
<accession>A0ABR6XQ33</accession>
<dbReference type="Pfam" id="PF01321">
    <property type="entry name" value="Creatinase_N"/>
    <property type="match status" value="1"/>
</dbReference>
<keyword evidence="7" id="KW-0645">Protease</keyword>
<dbReference type="InterPro" id="IPR032416">
    <property type="entry name" value="Peptidase_M24_C"/>
</dbReference>
<keyword evidence="7" id="KW-0031">Aminopeptidase</keyword>
<dbReference type="GO" id="GO:0004177">
    <property type="term" value="F:aminopeptidase activity"/>
    <property type="evidence" value="ECO:0007669"/>
    <property type="project" value="UniProtKB-KW"/>
</dbReference>
<comment type="similarity">
    <text evidence="1">Belongs to the peptidase M24B family.</text>
</comment>
<feature type="domain" description="Peptidase M24 C-terminal" evidence="6">
    <location>
        <begin position="536"/>
        <end position="596"/>
    </location>
</feature>
<dbReference type="Proteomes" id="UP000643610">
    <property type="component" value="Unassembled WGS sequence"/>
</dbReference>
<feature type="domain" description="Creatinase N-terminal" evidence="5">
    <location>
        <begin position="8"/>
        <end position="133"/>
    </location>
</feature>
<dbReference type="PANTHER" id="PTHR43763:SF6">
    <property type="entry name" value="XAA-PRO AMINOPEPTIDASE 1"/>
    <property type="match status" value="1"/>
</dbReference>
<gene>
    <name evidence="7" type="ORF">H8K33_08760</name>
</gene>
<dbReference type="Gene3D" id="3.90.230.10">
    <property type="entry name" value="Creatinase/methionine aminopeptidase superfamily"/>
    <property type="match status" value="1"/>
</dbReference>
<evidence type="ECO:0000313" key="8">
    <source>
        <dbReference type="Proteomes" id="UP000643610"/>
    </source>
</evidence>
<dbReference type="Pfam" id="PF16188">
    <property type="entry name" value="Peptidase_M24_C"/>
    <property type="match status" value="1"/>
</dbReference>
<keyword evidence="2" id="KW-0479">Metal-binding</keyword>
<dbReference type="InterPro" id="IPR050422">
    <property type="entry name" value="X-Pro_aminopeptidase_P"/>
</dbReference>
<dbReference type="RefSeq" id="WP_186890646.1">
    <property type="nucleotide sequence ID" value="NZ_JACOFU010000003.1"/>
</dbReference>
<evidence type="ECO:0000259" key="5">
    <source>
        <dbReference type="Pfam" id="PF01321"/>
    </source>
</evidence>
<evidence type="ECO:0000256" key="3">
    <source>
        <dbReference type="ARBA" id="ARBA00022801"/>
    </source>
</evidence>
<evidence type="ECO:0000313" key="7">
    <source>
        <dbReference type="EMBL" id="MBC3831600.1"/>
    </source>
</evidence>
<dbReference type="PANTHER" id="PTHR43763">
    <property type="entry name" value="XAA-PRO AMINOPEPTIDASE 1"/>
    <property type="match status" value="1"/>
</dbReference>
<evidence type="ECO:0000256" key="1">
    <source>
        <dbReference type="ARBA" id="ARBA00008766"/>
    </source>
</evidence>
<dbReference type="Pfam" id="PF00557">
    <property type="entry name" value="Peptidase_M24"/>
    <property type="match status" value="1"/>
</dbReference>
<proteinExistence type="inferred from homology"/>
<dbReference type="Gene3D" id="3.40.350.10">
    <property type="entry name" value="Creatinase/prolidase N-terminal domain"/>
    <property type="match status" value="2"/>
</dbReference>
<feature type="domain" description="Peptidase M24" evidence="4">
    <location>
        <begin position="313"/>
        <end position="526"/>
    </location>
</feature>
<dbReference type="InterPro" id="IPR000587">
    <property type="entry name" value="Creatinase_N"/>
</dbReference>
<dbReference type="InterPro" id="IPR033740">
    <property type="entry name" value="Pept_M24B"/>
</dbReference>
<dbReference type="InterPro" id="IPR036005">
    <property type="entry name" value="Creatinase/aminopeptidase-like"/>
</dbReference>